<accession>A0A3G8YIA1</accession>
<feature type="domain" description="Transposase IS701-like DDE" evidence="1">
    <location>
        <begin position="2"/>
        <end position="80"/>
    </location>
</feature>
<protein>
    <recommendedName>
        <fullName evidence="1">Transposase IS701-like DDE domain-containing protein</fullName>
    </recommendedName>
</protein>
<dbReference type="InterPro" id="IPR038721">
    <property type="entry name" value="IS701-like_DDE_dom"/>
</dbReference>
<dbReference type="Pfam" id="PF13546">
    <property type="entry name" value="DDE_5"/>
    <property type="match status" value="1"/>
</dbReference>
<keyword evidence="3" id="KW-1185">Reference proteome</keyword>
<dbReference type="RefSeq" id="WP_124875200.1">
    <property type="nucleotide sequence ID" value="NZ_CP034186.1"/>
</dbReference>
<gene>
    <name evidence="2" type="ORF">EHF33_19110</name>
</gene>
<dbReference type="EMBL" id="CP034186">
    <property type="protein sequence ID" value="AZI45009.1"/>
    <property type="molecule type" value="Genomic_DNA"/>
</dbReference>
<keyword evidence="2" id="KW-0614">Plasmid</keyword>
<dbReference type="Proteomes" id="UP000276417">
    <property type="component" value="Plasmid unnamed2"/>
</dbReference>
<dbReference type="PANTHER" id="PTHR33627:SF1">
    <property type="entry name" value="TRANSPOSASE"/>
    <property type="match status" value="1"/>
</dbReference>
<dbReference type="OrthoDB" id="6139076at2"/>
<name>A0A3G8YIA1_9DEIO</name>
<dbReference type="KEGG" id="dph:EHF33_19110"/>
<dbReference type="AlphaFoldDB" id="A0A3G8YIA1"/>
<sequence length="138" mass="15474">MTKWELALRKLDCVREYVTFGVVLAAAGYGVNARFRQALSARVLFWSGGITRTQTVYPAEVRLSPILRHFRGRRPKYPTTSRPFGGRASAERSRLAQRNVDLASRHQGALSGRFAAVYVRLADGKENSQCQHLPRQAA</sequence>
<reference evidence="2 3" key="1">
    <citation type="submission" date="2018-11" db="EMBL/GenBank/DDBJ databases">
        <title>Deinococcus shelandsis sp. nov., isolated from South Shetland Islands soil of Antarctica.</title>
        <authorList>
            <person name="Tian J."/>
        </authorList>
    </citation>
    <scope>NUCLEOTIDE SEQUENCE [LARGE SCALE GENOMIC DNA]</scope>
    <source>
        <strain evidence="2 3">S14-83T</strain>
        <plasmid evidence="2 3">unnamed2</plasmid>
    </source>
</reference>
<evidence type="ECO:0000313" key="3">
    <source>
        <dbReference type="Proteomes" id="UP000276417"/>
    </source>
</evidence>
<evidence type="ECO:0000259" key="1">
    <source>
        <dbReference type="Pfam" id="PF13546"/>
    </source>
</evidence>
<geneLocation type="plasmid" evidence="2 3">
    <name>unnamed2</name>
</geneLocation>
<dbReference type="PANTHER" id="PTHR33627">
    <property type="entry name" value="TRANSPOSASE"/>
    <property type="match status" value="1"/>
</dbReference>
<proteinExistence type="predicted"/>
<organism evidence="2 3">
    <name type="scientific">Deinococcus psychrotolerans</name>
    <dbReference type="NCBI Taxonomy" id="2489213"/>
    <lineage>
        <taxon>Bacteria</taxon>
        <taxon>Thermotogati</taxon>
        <taxon>Deinococcota</taxon>
        <taxon>Deinococci</taxon>
        <taxon>Deinococcales</taxon>
        <taxon>Deinococcaceae</taxon>
        <taxon>Deinococcus</taxon>
    </lineage>
</organism>
<evidence type="ECO:0000313" key="2">
    <source>
        <dbReference type="EMBL" id="AZI45009.1"/>
    </source>
</evidence>
<dbReference type="InterPro" id="IPR039365">
    <property type="entry name" value="IS701-like"/>
</dbReference>